<evidence type="ECO:0000256" key="1">
    <source>
        <dbReference type="ARBA" id="ARBA00023002"/>
    </source>
</evidence>
<evidence type="ECO:0000313" key="2">
    <source>
        <dbReference type="EMBL" id="EFH11372.1"/>
    </source>
</evidence>
<dbReference type="Proteomes" id="UP000005324">
    <property type="component" value="Unassembled WGS sequence"/>
</dbReference>
<dbReference type="PANTHER" id="PTHR43539">
    <property type="entry name" value="FLAVIN-BINDING MONOOXYGENASE-LIKE PROTEIN (AFU_ORTHOLOGUE AFUA_4G09220)"/>
    <property type="match status" value="1"/>
</dbReference>
<dbReference type="EMBL" id="ADVL01000416">
    <property type="protein sequence ID" value="EFH11372.1"/>
    <property type="molecule type" value="Genomic_DNA"/>
</dbReference>
<dbReference type="GO" id="GO:0004497">
    <property type="term" value="F:monooxygenase activity"/>
    <property type="evidence" value="ECO:0007669"/>
    <property type="project" value="TreeGrafter"/>
</dbReference>
<reference evidence="2 3" key="1">
    <citation type="submission" date="2010-04" db="EMBL/GenBank/DDBJ databases">
        <authorList>
            <person name="Qin X."/>
            <person name="Bachman B."/>
            <person name="Battles P."/>
            <person name="Bell A."/>
            <person name="Bess C."/>
            <person name="Bickham C."/>
            <person name="Chaboub L."/>
            <person name="Chen D."/>
            <person name="Coyle M."/>
            <person name="Deiros D.R."/>
            <person name="Dinh H."/>
            <person name="Forbes L."/>
            <person name="Fowler G."/>
            <person name="Francisco L."/>
            <person name="Fu Q."/>
            <person name="Gubbala S."/>
            <person name="Hale W."/>
            <person name="Han Y."/>
            <person name="Hemphill L."/>
            <person name="Highlander S.K."/>
            <person name="Hirani K."/>
            <person name="Hogues M."/>
            <person name="Jackson L."/>
            <person name="Jakkamsetti A."/>
            <person name="Javaid M."/>
            <person name="Jiang H."/>
            <person name="Korchina V."/>
            <person name="Kovar C."/>
            <person name="Lara F."/>
            <person name="Lee S."/>
            <person name="Mata R."/>
            <person name="Mathew T."/>
            <person name="Moen C."/>
            <person name="Morales K."/>
            <person name="Munidasa M."/>
            <person name="Nazareth L."/>
            <person name="Ngo R."/>
            <person name="Nguyen L."/>
            <person name="Okwuonu G."/>
            <person name="Ongeri F."/>
            <person name="Patil S."/>
            <person name="Petrosino J."/>
            <person name="Pham C."/>
            <person name="Pham P."/>
            <person name="Pu L.-L."/>
            <person name="Puazo M."/>
            <person name="Raj R."/>
            <person name="Reid J."/>
            <person name="Rouhana J."/>
            <person name="Saada N."/>
            <person name="Shang Y."/>
            <person name="Simmons D."/>
            <person name="Thornton R."/>
            <person name="Warren J."/>
            <person name="Weissenberger G."/>
            <person name="Zhang J."/>
            <person name="Zhang L."/>
            <person name="Zhou C."/>
            <person name="Zhu D."/>
            <person name="Muzny D."/>
            <person name="Worley K."/>
            <person name="Gibbs R."/>
        </authorList>
    </citation>
    <scope>NUCLEOTIDE SEQUENCE [LARGE SCALE GENOMIC DNA]</scope>
    <source>
        <strain evidence="2 3">ATCC 49957</strain>
    </source>
</reference>
<dbReference type="Pfam" id="PF13738">
    <property type="entry name" value="Pyr_redox_3"/>
    <property type="match status" value="1"/>
</dbReference>
<comment type="caution">
    <text evidence="2">The sequence shown here is derived from an EMBL/GenBank/DDBJ whole genome shotgun (WGS) entry which is preliminary data.</text>
</comment>
<protein>
    <recommendedName>
        <fullName evidence="4">FAD dependent oxidoreductase</fullName>
    </recommendedName>
</protein>
<name>D5RMU2_9PROT</name>
<evidence type="ECO:0000313" key="3">
    <source>
        <dbReference type="Proteomes" id="UP000005324"/>
    </source>
</evidence>
<dbReference type="Gene3D" id="3.50.50.60">
    <property type="entry name" value="FAD/NAD(P)-binding domain"/>
    <property type="match status" value="1"/>
</dbReference>
<proteinExistence type="predicted"/>
<sequence>MTAIGLPALEARLRHDLECLELPGRPWVPPREAEGQRVTDVVILGAGMCGLAASAALRLLGIDNQRVLDRAPAGQEGPWVTWARMETLRSPKTLSGPALGLPALTFRAWYEAQHGSAGWASLGKIPRGDWMDYLCWYRRVMRVPVENGVAVAAILPRADGLLRVEHDAGAPILARRVVLATGRDGLGGSAVPELAQRLPPHLWAHSRDAIDFAALRGKRVAVLGAGASAMDNAATALEAGAASLDLFVRRKALPRVNKFTGIGSAGVVHGFAGLPDAWKWRFLHHVFSEQTPPPRDSTLRVSRHPQARLHLGSPVLAAEAAGQGVRLTLPASVWEGDFVIFATGFRVDLAARPELAALAPQIRFWRDRFTPEPGEENAELSDSPDLAPDFSFQEKQPGACPALARLHCFNYPATLSHGKLTGDIPAVSAGAKRLAEAIARHFFVEDRQMHFDALRAYDTPELLGDEWPAARLASAAA</sequence>
<gene>
    <name evidence="2" type="ORF">HMPREF0731_2403</name>
</gene>
<keyword evidence="3" id="KW-1185">Reference proteome</keyword>
<dbReference type="SUPFAM" id="SSF51905">
    <property type="entry name" value="FAD/NAD(P)-binding domain"/>
    <property type="match status" value="1"/>
</dbReference>
<dbReference type="RefSeq" id="WP_007005333.1">
    <property type="nucleotide sequence ID" value="NZ_GG770782.1"/>
</dbReference>
<dbReference type="HOGENOM" id="CLU_044076_0_0_5"/>
<dbReference type="GO" id="GO:0050660">
    <property type="term" value="F:flavin adenine dinucleotide binding"/>
    <property type="evidence" value="ECO:0007669"/>
    <property type="project" value="TreeGrafter"/>
</dbReference>
<evidence type="ECO:0008006" key="4">
    <source>
        <dbReference type="Google" id="ProtNLM"/>
    </source>
</evidence>
<dbReference type="OrthoDB" id="8671611at2"/>
<keyword evidence="1" id="KW-0560">Oxidoreductase</keyword>
<accession>D5RMU2</accession>
<dbReference type="PRINTS" id="PR00411">
    <property type="entry name" value="PNDRDTASEI"/>
</dbReference>
<dbReference type="AlphaFoldDB" id="D5RMU2"/>
<dbReference type="PANTHER" id="PTHR43539:SF91">
    <property type="entry name" value="FAD-DEPENDENT URATE HYDROXYLASE"/>
    <property type="match status" value="1"/>
</dbReference>
<dbReference type="InterPro" id="IPR036188">
    <property type="entry name" value="FAD/NAD-bd_sf"/>
</dbReference>
<dbReference type="InterPro" id="IPR050982">
    <property type="entry name" value="Auxin_biosynth/cation_transpt"/>
</dbReference>
<organism evidence="2 3">
    <name type="scientific">Pseudoroseomonas cervicalis ATCC 49957</name>
    <dbReference type="NCBI Taxonomy" id="525371"/>
    <lineage>
        <taxon>Bacteria</taxon>
        <taxon>Pseudomonadati</taxon>
        <taxon>Pseudomonadota</taxon>
        <taxon>Alphaproteobacteria</taxon>
        <taxon>Acetobacterales</taxon>
        <taxon>Roseomonadaceae</taxon>
        <taxon>Roseomonas</taxon>
    </lineage>
</organism>